<evidence type="ECO:0000256" key="1">
    <source>
        <dbReference type="SAM" id="SignalP"/>
    </source>
</evidence>
<sequence length="143" mass="15205">MIASRIAAALLVLLVAVLPAGAAEFTDAVARKMVKDATALVKKGKYLRGPAITSALIGRQFYARQPGSAAIPTFQFYSTGYTVSLGFNSALYDWKVSGNMFCSKLRTASAYVCKHRVVKLTDGTVLVGTAGAKSIAMRPRIKA</sequence>
<organism evidence="2 3">
    <name type="scientific">Oharaeibacter diazotrophicus</name>
    <dbReference type="NCBI Taxonomy" id="1920512"/>
    <lineage>
        <taxon>Bacteria</taxon>
        <taxon>Pseudomonadati</taxon>
        <taxon>Pseudomonadota</taxon>
        <taxon>Alphaproteobacteria</taxon>
        <taxon>Hyphomicrobiales</taxon>
        <taxon>Pleomorphomonadaceae</taxon>
        <taxon>Oharaeibacter</taxon>
    </lineage>
</organism>
<evidence type="ECO:0000313" key="2">
    <source>
        <dbReference type="EMBL" id="TDP87350.1"/>
    </source>
</evidence>
<dbReference type="AlphaFoldDB" id="A0A4R6RLE8"/>
<protein>
    <submittedName>
        <fullName evidence="2">Uncharacterized protein</fullName>
    </submittedName>
</protein>
<dbReference type="Proteomes" id="UP000294547">
    <property type="component" value="Unassembled WGS sequence"/>
</dbReference>
<gene>
    <name evidence="2" type="ORF">EDD54_1244</name>
</gene>
<keyword evidence="3" id="KW-1185">Reference proteome</keyword>
<keyword evidence="1" id="KW-0732">Signal</keyword>
<dbReference type="EMBL" id="SNXY01000006">
    <property type="protein sequence ID" value="TDP87350.1"/>
    <property type="molecule type" value="Genomic_DNA"/>
</dbReference>
<comment type="caution">
    <text evidence="2">The sequence shown here is derived from an EMBL/GenBank/DDBJ whole genome shotgun (WGS) entry which is preliminary data.</text>
</comment>
<name>A0A4R6RLE8_9HYPH</name>
<accession>A0A4R6RLE8</accession>
<feature type="chain" id="PRO_5020658460" evidence="1">
    <location>
        <begin position="23"/>
        <end position="143"/>
    </location>
</feature>
<reference evidence="2 3" key="1">
    <citation type="submission" date="2019-03" db="EMBL/GenBank/DDBJ databases">
        <title>Genomic Encyclopedia of Type Strains, Phase IV (KMG-IV): sequencing the most valuable type-strain genomes for metagenomic binning, comparative biology and taxonomic classification.</title>
        <authorList>
            <person name="Goeker M."/>
        </authorList>
    </citation>
    <scope>NUCLEOTIDE SEQUENCE [LARGE SCALE GENOMIC DNA]</scope>
    <source>
        <strain evidence="2 3">DSM 102969</strain>
    </source>
</reference>
<proteinExistence type="predicted"/>
<evidence type="ECO:0000313" key="3">
    <source>
        <dbReference type="Proteomes" id="UP000294547"/>
    </source>
</evidence>
<dbReference type="RefSeq" id="WP_126535579.1">
    <property type="nucleotide sequence ID" value="NZ_BSPM01000008.1"/>
</dbReference>
<feature type="signal peptide" evidence="1">
    <location>
        <begin position="1"/>
        <end position="22"/>
    </location>
</feature>